<dbReference type="RefSeq" id="WP_151677593.1">
    <property type="nucleotide sequence ID" value="NZ_WBWA01000005.1"/>
</dbReference>
<evidence type="ECO:0000313" key="2">
    <source>
        <dbReference type="Proteomes" id="UP000430843"/>
    </source>
</evidence>
<comment type="caution">
    <text evidence="1">The sequence shown here is derived from an EMBL/GenBank/DDBJ whole genome shotgun (WGS) entry which is preliminary data.</text>
</comment>
<proteinExistence type="predicted"/>
<keyword evidence="2" id="KW-1185">Reference proteome</keyword>
<name>A0A833CPH1_9HYPH</name>
<reference evidence="1 2" key="1">
    <citation type="submission" date="2019-09" db="EMBL/GenBank/DDBJ databases">
        <title>Taxonomic organization of the family Brucellaceae based on a phylogenomic approach.</title>
        <authorList>
            <person name="Leclercq S."/>
            <person name="Cloeckaert A."/>
            <person name="Zygmunt M.S."/>
        </authorList>
    </citation>
    <scope>NUCLEOTIDE SEQUENCE [LARGE SCALE GENOMIC DNA]</scope>
    <source>
        <strain evidence="1 2">LMG 18957</strain>
    </source>
</reference>
<dbReference type="AlphaFoldDB" id="A0A833CPH1"/>
<protein>
    <submittedName>
        <fullName evidence="1">Uncharacterized protein</fullName>
    </submittedName>
</protein>
<sequence length="186" mass="20696">MTNRIVSEKEFRDDFRRHAETVCDFSQKKNRHILGVGSRQMNIDVGVEIIDAMIAAFDGAGRTLDRKMVELHTPKGKRRYVSSQLGQMAQEAAVHGANDIESLWRTFGTLITVARKKRMCVYVAKVGATDMEWASVGNLKAGKTAAAIKRNEDIQTILAKGRAALNGRNTGQAYAEDCAEYFQKTI</sequence>
<dbReference type="Proteomes" id="UP000430843">
    <property type="component" value="Unassembled WGS sequence"/>
</dbReference>
<gene>
    <name evidence="1" type="ORF">F9K91_07940</name>
</gene>
<evidence type="ECO:0000313" key="1">
    <source>
        <dbReference type="EMBL" id="KAB2666053.1"/>
    </source>
</evidence>
<organism evidence="1 2">
    <name type="scientific">Brucella tritici</name>
    <dbReference type="NCBI Taxonomy" id="94626"/>
    <lineage>
        <taxon>Bacteria</taxon>
        <taxon>Pseudomonadati</taxon>
        <taxon>Pseudomonadota</taxon>
        <taxon>Alphaproteobacteria</taxon>
        <taxon>Hyphomicrobiales</taxon>
        <taxon>Brucellaceae</taxon>
        <taxon>Brucella/Ochrobactrum group</taxon>
        <taxon>Brucella</taxon>
    </lineage>
</organism>
<accession>A0A833CPH1</accession>
<dbReference type="EMBL" id="WBWA01000005">
    <property type="protein sequence ID" value="KAB2666053.1"/>
    <property type="molecule type" value="Genomic_DNA"/>
</dbReference>